<feature type="domain" description="C3H1-type" evidence="6">
    <location>
        <begin position="225"/>
        <end position="253"/>
    </location>
</feature>
<name>F0WQ30_9STRA</name>
<dbReference type="SMART" id="SM00355">
    <property type="entry name" value="ZnF_C2H2"/>
    <property type="match status" value="2"/>
</dbReference>
<feature type="region of interest" description="Disordered" evidence="5">
    <location>
        <begin position="31"/>
        <end position="67"/>
    </location>
</feature>
<evidence type="ECO:0000259" key="7">
    <source>
        <dbReference type="PROSITE" id="PS50157"/>
    </source>
</evidence>
<evidence type="ECO:0000256" key="3">
    <source>
        <dbReference type="ARBA" id="ARBA00022833"/>
    </source>
</evidence>
<dbReference type="SUPFAM" id="SSF57667">
    <property type="entry name" value="beta-beta-alpha zinc fingers"/>
    <property type="match status" value="1"/>
</dbReference>
<evidence type="ECO:0000259" key="6">
    <source>
        <dbReference type="PROSITE" id="PS50103"/>
    </source>
</evidence>
<feature type="compositionally biased region" description="Basic residues" evidence="5">
    <location>
        <begin position="1"/>
        <end position="10"/>
    </location>
</feature>
<dbReference type="PROSITE" id="PS50103">
    <property type="entry name" value="ZF_C3H1"/>
    <property type="match status" value="2"/>
</dbReference>
<evidence type="ECO:0000313" key="8">
    <source>
        <dbReference type="EMBL" id="CCA23435.1"/>
    </source>
</evidence>
<dbReference type="SMART" id="SM00356">
    <property type="entry name" value="ZnF_C3H1"/>
    <property type="match status" value="2"/>
</dbReference>
<dbReference type="SUPFAM" id="SSF90229">
    <property type="entry name" value="CCCH zinc finger"/>
    <property type="match status" value="1"/>
</dbReference>
<proteinExistence type="predicted"/>
<dbReference type="HOGENOM" id="CLU_1036165_0_0_1"/>
<dbReference type="GO" id="GO:0008270">
    <property type="term" value="F:zinc ion binding"/>
    <property type="evidence" value="ECO:0007669"/>
    <property type="project" value="UniProtKB-KW"/>
</dbReference>
<reference evidence="8" key="2">
    <citation type="submission" date="2011-02" db="EMBL/GenBank/DDBJ databases">
        <authorList>
            <person name="MacLean D."/>
        </authorList>
    </citation>
    <scope>NUCLEOTIDE SEQUENCE</scope>
</reference>
<keyword evidence="1 4" id="KW-0479">Metal-binding</keyword>
<dbReference type="InterPro" id="IPR013087">
    <property type="entry name" value="Znf_C2H2_type"/>
</dbReference>
<evidence type="ECO:0000256" key="1">
    <source>
        <dbReference type="ARBA" id="ARBA00022723"/>
    </source>
</evidence>
<protein>
    <submittedName>
        <fullName evidence="8">Uncharacterized protein AlNc14C193G8512</fullName>
    </submittedName>
</protein>
<accession>F0WQ30</accession>
<organism evidence="8">
    <name type="scientific">Albugo laibachii Nc14</name>
    <dbReference type="NCBI Taxonomy" id="890382"/>
    <lineage>
        <taxon>Eukaryota</taxon>
        <taxon>Sar</taxon>
        <taxon>Stramenopiles</taxon>
        <taxon>Oomycota</taxon>
        <taxon>Peronosporomycetes</taxon>
        <taxon>Albuginales</taxon>
        <taxon>Albuginaceae</taxon>
        <taxon>Albugo</taxon>
    </lineage>
</organism>
<feature type="region of interest" description="Disordered" evidence="5">
    <location>
        <begin position="1"/>
        <end position="20"/>
    </location>
</feature>
<gene>
    <name evidence="8" type="primary">AlNc14C193G8512</name>
    <name evidence="8" type="ORF">ALNC14_095790</name>
</gene>
<evidence type="ECO:0000256" key="2">
    <source>
        <dbReference type="ARBA" id="ARBA00022771"/>
    </source>
</evidence>
<dbReference type="PROSITE" id="PS50157">
    <property type="entry name" value="ZINC_FINGER_C2H2_2"/>
    <property type="match status" value="1"/>
</dbReference>
<dbReference type="Gene3D" id="3.30.160.60">
    <property type="entry name" value="Classic Zinc Finger"/>
    <property type="match status" value="1"/>
</dbReference>
<dbReference type="Pfam" id="PF00642">
    <property type="entry name" value="zf-CCCH"/>
    <property type="match status" value="1"/>
</dbReference>
<reference evidence="8" key="1">
    <citation type="journal article" date="2011" name="PLoS Biol.">
        <title>Gene gain and loss during evolution of obligate parasitism in the white rust pathogen of Arabidopsis thaliana.</title>
        <authorList>
            <person name="Kemen E."/>
            <person name="Gardiner A."/>
            <person name="Schultz-Larsen T."/>
            <person name="Kemen A.C."/>
            <person name="Balmuth A.L."/>
            <person name="Robert-Seilaniantz A."/>
            <person name="Bailey K."/>
            <person name="Holub E."/>
            <person name="Studholme D.J."/>
            <person name="Maclean D."/>
            <person name="Jones J.D."/>
        </authorList>
    </citation>
    <scope>NUCLEOTIDE SEQUENCE</scope>
</reference>
<keyword evidence="2 4" id="KW-0863">Zinc-finger</keyword>
<dbReference type="Pfam" id="PF12874">
    <property type="entry name" value="zf-met"/>
    <property type="match status" value="1"/>
</dbReference>
<feature type="domain" description="C3H1-type" evidence="6">
    <location>
        <begin position="192"/>
        <end position="214"/>
    </location>
</feature>
<evidence type="ECO:0000256" key="5">
    <source>
        <dbReference type="SAM" id="MobiDB-lite"/>
    </source>
</evidence>
<dbReference type="PROSITE" id="PS00028">
    <property type="entry name" value="ZINC_FINGER_C2H2_1"/>
    <property type="match status" value="1"/>
</dbReference>
<dbReference type="EMBL" id="FR824238">
    <property type="protein sequence ID" value="CCA23435.1"/>
    <property type="molecule type" value="Genomic_DNA"/>
</dbReference>
<keyword evidence="3 4" id="KW-0862">Zinc</keyword>
<dbReference type="InterPro" id="IPR036855">
    <property type="entry name" value="Znf_CCCH_sf"/>
</dbReference>
<dbReference type="InterPro" id="IPR000571">
    <property type="entry name" value="Znf_CCCH"/>
</dbReference>
<feature type="domain" description="C2H2-type" evidence="7">
    <location>
        <begin position="153"/>
        <end position="182"/>
    </location>
</feature>
<evidence type="ECO:0000256" key="4">
    <source>
        <dbReference type="PROSITE-ProRule" id="PRU00723"/>
    </source>
</evidence>
<feature type="zinc finger region" description="C3H1-type" evidence="4">
    <location>
        <begin position="225"/>
        <end position="253"/>
    </location>
</feature>
<dbReference type="InterPro" id="IPR036236">
    <property type="entry name" value="Znf_C2H2_sf"/>
</dbReference>
<dbReference type="Gene3D" id="3.30.1370.210">
    <property type="match status" value="1"/>
</dbReference>
<sequence length="255" mass="28988">MRDSIRKKRNVINDNSSESISLDERIKQLEAELNASETSSEESDGESIENGPVKHCSDDGVTNGSEKQQDGVLCSSIYANDRIEGLPPQQLPKSTCSYVGKRKPPSQSPLQLPKRVPFACRPCGFIGENLQDFEIHQKSLAHIGQCKAAENEWSCGICNKQFTSKSQLKEHKIGKWHRQRASQRRERHYVKVCYDFIRGSCFRGEACDFEHRETKAMNAERGKGENKKRICKEFTQNQTCRFGDRCVFLHSLNTA</sequence>
<dbReference type="AlphaFoldDB" id="F0WQ30"/>
<feature type="zinc finger region" description="C3H1-type" evidence="4">
    <location>
        <begin position="192"/>
        <end position="214"/>
    </location>
</feature>